<keyword evidence="2" id="KW-0624">Polysaccharide degradation</keyword>
<dbReference type="InterPro" id="IPR036116">
    <property type="entry name" value="FN3_sf"/>
</dbReference>
<keyword evidence="3" id="KW-0732">Signal</keyword>
<comment type="caution">
    <text evidence="5">The sequence shown here is derived from an EMBL/GenBank/DDBJ whole genome shotgun (WGS) entry which is preliminary data.</text>
</comment>
<keyword evidence="1" id="KW-0378">Hydrolase</keyword>
<organism evidence="5 6">
    <name type="scientific">Kribbella lupini</name>
    <dbReference type="NCBI Taxonomy" id="291602"/>
    <lineage>
        <taxon>Bacteria</taxon>
        <taxon>Bacillati</taxon>
        <taxon>Actinomycetota</taxon>
        <taxon>Actinomycetes</taxon>
        <taxon>Propionibacteriales</taxon>
        <taxon>Kribbellaceae</taxon>
        <taxon>Kribbella</taxon>
    </lineage>
</organism>
<keyword evidence="2" id="KW-0119">Carbohydrate metabolism</keyword>
<evidence type="ECO:0000259" key="4">
    <source>
        <dbReference type="PROSITE" id="PS50853"/>
    </source>
</evidence>
<dbReference type="InterPro" id="IPR003961">
    <property type="entry name" value="FN3_dom"/>
</dbReference>
<feature type="chain" id="PRO_5045629529" description="Fibronectin type-III domain-containing protein" evidence="3">
    <location>
        <begin position="26"/>
        <end position="413"/>
    </location>
</feature>
<dbReference type="Gene3D" id="2.60.40.10">
    <property type="entry name" value="Immunoglobulins"/>
    <property type="match status" value="1"/>
</dbReference>
<proteinExistence type="predicted"/>
<dbReference type="RefSeq" id="WP_344182227.1">
    <property type="nucleotide sequence ID" value="NZ_BAAANC010000004.1"/>
</dbReference>
<evidence type="ECO:0000256" key="2">
    <source>
        <dbReference type="ARBA" id="ARBA00023326"/>
    </source>
</evidence>
<dbReference type="InterPro" id="IPR013783">
    <property type="entry name" value="Ig-like_fold"/>
</dbReference>
<accession>A0ABP4N6D6</accession>
<dbReference type="SUPFAM" id="SSF49265">
    <property type="entry name" value="Fibronectin type III"/>
    <property type="match status" value="1"/>
</dbReference>
<keyword evidence="1" id="KW-0326">Glycosidase</keyword>
<evidence type="ECO:0000256" key="1">
    <source>
        <dbReference type="ARBA" id="ARBA00023295"/>
    </source>
</evidence>
<feature type="signal peptide" evidence="3">
    <location>
        <begin position="1"/>
        <end position="25"/>
    </location>
</feature>
<feature type="domain" description="Fibronectin type-III" evidence="4">
    <location>
        <begin position="122"/>
        <end position="225"/>
    </location>
</feature>
<protein>
    <recommendedName>
        <fullName evidence="4">Fibronectin type-III domain-containing protein</fullName>
    </recommendedName>
</protein>
<gene>
    <name evidence="5" type="ORF">GCM10009741_71240</name>
</gene>
<keyword evidence="6" id="KW-1185">Reference proteome</keyword>
<dbReference type="Proteomes" id="UP001500363">
    <property type="component" value="Unassembled WGS sequence"/>
</dbReference>
<dbReference type="PROSITE" id="PS50853">
    <property type="entry name" value="FN3"/>
    <property type="match status" value="1"/>
</dbReference>
<sequence length="413" mass="43799">MKIWPALAVTAGLAASLLVATPASAADVAPSNVKVSWKDDTLTTVHVTWDEEGAHPNRVLLHRAGLPDSGRIFLVPTDAPNEVDIPAGRFFGMGLAQIGVSTGTESGDTSAMALSPRFDTDAPGMPTLVSSVVNGSNGLTVRWQPGKAPVDSTPDDPLDRTVPPQFQARYRTVGSGQPLVPLGVPGPSTQVSFTAPAPKFLFSVAAVNEWGSTASLSLEARTVDPTIQVTPAWSRYGDVVEVTGTLDGADARQVILQARNSSTSPWYVVKANSFNSEYYFGFLGPAPRQYRVQVPNVAAPTRVWFGGFSPITVSVVQLRTQGAFRASQLKRGQTGEAHVDVGPAADTTAVLQRWSGKTWTTVGPVAVRGGHGVGYVRAVTVGRVAYRYYVPATVYRGATYQAAYSPNFVLTTI</sequence>
<evidence type="ECO:0000313" key="5">
    <source>
        <dbReference type="EMBL" id="GAA1556394.1"/>
    </source>
</evidence>
<evidence type="ECO:0000256" key="3">
    <source>
        <dbReference type="SAM" id="SignalP"/>
    </source>
</evidence>
<evidence type="ECO:0000313" key="6">
    <source>
        <dbReference type="Proteomes" id="UP001500363"/>
    </source>
</evidence>
<name>A0ABP4N6D6_9ACTN</name>
<dbReference type="EMBL" id="BAAANC010000004">
    <property type="protein sequence ID" value="GAA1556394.1"/>
    <property type="molecule type" value="Genomic_DNA"/>
</dbReference>
<reference evidence="6" key="1">
    <citation type="journal article" date="2019" name="Int. J. Syst. Evol. Microbiol.">
        <title>The Global Catalogue of Microorganisms (GCM) 10K type strain sequencing project: providing services to taxonomists for standard genome sequencing and annotation.</title>
        <authorList>
            <consortium name="The Broad Institute Genomics Platform"/>
            <consortium name="The Broad Institute Genome Sequencing Center for Infectious Disease"/>
            <person name="Wu L."/>
            <person name="Ma J."/>
        </authorList>
    </citation>
    <scope>NUCLEOTIDE SEQUENCE [LARGE SCALE GENOMIC DNA]</scope>
    <source>
        <strain evidence="6">JCM 14303</strain>
    </source>
</reference>